<accession>A0A382AK98</accession>
<evidence type="ECO:0000256" key="4">
    <source>
        <dbReference type="ARBA" id="ARBA00022833"/>
    </source>
</evidence>
<comment type="similarity">
    <text evidence="1">Belongs to the eukaryotic ribosomal protein eL24 family.</text>
</comment>
<dbReference type="InterPro" id="IPR055345">
    <property type="entry name" value="Ribosomal_eL24-rel_arc"/>
</dbReference>
<evidence type="ECO:0000256" key="7">
    <source>
        <dbReference type="ARBA" id="ARBA00023274"/>
    </source>
</evidence>
<keyword evidence="5" id="KW-0694">RNA-binding</keyword>
<name>A0A382AK98_9ZZZZ</name>
<dbReference type="FunFam" id="2.30.170.20:FF:000001">
    <property type="entry name" value="probable ribosome biogenesis protein RLP24"/>
    <property type="match status" value="1"/>
</dbReference>
<keyword evidence="6" id="KW-0689">Ribosomal protein</keyword>
<evidence type="ECO:0000256" key="2">
    <source>
        <dbReference type="ARBA" id="ARBA00022723"/>
    </source>
</evidence>
<dbReference type="SMART" id="SM00746">
    <property type="entry name" value="TRASH"/>
    <property type="match status" value="1"/>
</dbReference>
<gene>
    <name evidence="9" type="ORF">METZ01_LOCUS154277</name>
</gene>
<reference evidence="9" key="1">
    <citation type="submission" date="2018-05" db="EMBL/GenBank/DDBJ databases">
        <authorList>
            <person name="Lanie J.A."/>
            <person name="Ng W.-L."/>
            <person name="Kazmierczak K.M."/>
            <person name="Andrzejewski T.M."/>
            <person name="Davidsen T.M."/>
            <person name="Wayne K.J."/>
            <person name="Tettelin H."/>
            <person name="Glass J.I."/>
            <person name="Rusch D."/>
            <person name="Podicherti R."/>
            <person name="Tsui H.-C.T."/>
            <person name="Winkler M.E."/>
        </authorList>
    </citation>
    <scope>NUCLEOTIDE SEQUENCE</scope>
</reference>
<dbReference type="EMBL" id="UINC01025588">
    <property type="protein sequence ID" value="SVB01423.1"/>
    <property type="molecule type" value="Genomic_DNA"/>
</dbReference>
<evidence type="ECO:0000313" key="9">
    <source>
        <dbReference type="EMBL" id="SVB01423.1"/>
    </source>
</evidence>
<feature type="domain" description="TRASH" evidence="8">
    <location>
        <begin position="8"/>
        <end position="46"/>
    </location>
</feature>
<proteinExistence type="inferred from homology"/>
<dbReference type="InterPro" id="IPR056366">
    <property type="entry name" value="Ribosomal_eL24"/>
</dbReference>
<dbReference type="CDD" id="cd00472">
    <property type="entry name" value="Ribosomal_L24e_L24"/>
    <property type="match status" value="1"/>
</dbReference>
<dbReference type="InterPro" id="IPR000988">
    <property type="entry name" value="Ribosomal_eL24-rel_N"/>
</dbReference>
<dbReference type="Gene3D" id="2.30.170.20">
    <property type="entry name" value="Ribosomal protein L24e"/>
    <property type="match status" value="1"/>
</dbReference>
<dbReference type="GO" id="GO:0046872">
    <property type="term" value="F:metal ion binding"/>
    <property type="evidence" value="ECO:0007669"/>
    <property type="project" value="UniProtKB-KW"/>
</dbReference>
<dbReference type="GO" id="GO:0005840">
    <property type="term" value="C:ribosome"/>
    <property type="evidence" value="ECO:0007669"/>
    <property type="project" value="UniProtKB-KW"/>
</dbReference>
<dbReference type="Pfam" id="PF01246">
    <property type="entry name" value="Ribosomal_L24e"/>
    <property type="match status" value="1"/>
</dbReference>
<keyword evidence="2" id="KW-0479">Metal-binding</keyword>
<evidence type="ECO:0000256" key="6">
    <source>
        <dbReference type="ARBA" id="ARBA00022980"/>
    </source>
</evidence>
<dbReference type="SUPFAM" id="SSF57716">
    <property type="entry name" value="Glucocorticoid receptor-like (DNA-binding domain)"/>
    <property type="match status" value="1"/>
</dbReference>
<keyword evidence="3" id="KW-0699">rRNA-binding</keyword>
<dbReference type="PANTHER" id="PTHR10792">
    <property type="entry name" value="60S RIBOSOMAL PROTEIN L24"/>
    <property type="match status" value="1"/>
</dbReference>
<dbReference type="GO" id="GO:0019843">
    <property type="term" value="F:rRNA binding"/>
    <property type="evidence" value="ECO:0007669"/>
    <property type="project" value="UniProtKB-KW"/>
</dbReference>
<evidence type="ECO:0000256" key="5">
    <source>
        <dbReference type="ARBA" id="ARBA00022884"/>
    </source>
</evidence>
<evidence type="ECO:0000256" key="1">
    <source>
        <dbReference type="ARBA" id="ARBA00005647"/>
    </source>
</evidence>
<dbReference type="InterPro" id="IPR038630">
    <property type="entry name" value="L24e/L24_sf"/>
</dbReference>
<dbReference type="AlphaFoldDB" id="A0A382AK98"/>
<organism evidence="9">
    <name type="scientific">marine metagenome</name>
    <dbReference type="NCBI Taxonomy" id="408172"/>
    <lineage>
        <taxon>unclassified sequences</taxon>
        <taxon>metagenomes</taxon>
        <taxon>ecological metagenomes</taxon>
    </lineage>
</organism>
<dbReference type="GO" id="GO:0003735">
    <property type="term" value="F:structural constituent of ribosome"/>
    <property type="evidence" value="ECO:0007669"/>
    <property type="project" value="InterPro"/>
</dbReference>
<dbReference type="InterPro" id="IPR011017">
    <property type="entry name" value="TRASH_dom"/>
</dbReference>
<dbReference type="HAMAP" id="MF_00773">
    <property type="entry name" value="Ribosomal_eL24"/>
    <property type="match status" value="1"/>
</dbReference>
<evidence type="ECO:0000259" key="8">
    <source>
        <dbReference type="SMART" id="SM00746"/>
    </source>
</evidence>
<dbReference type="GO" id="GO:1990904">
    <property type="term" value="C:ribonucleoprotein complex"/>
    <property type="evidence" value="ECO:0007669"/>
    <property type="project" value="UniProtKB-KW"/>
</dbReference>
<dbReference type="PANTHER" id="PTHR10792:SF1">
    <property type="entry name" value="RIBOSOMAL PROTEIN L24"/>
    <property type="match status" value="1"/>
</dbReference>
<sequence length="67" mass="7563">MSLLEKPCSFCNRSVVKGSGTMIAKNDGTVLWFCSSKCKKNALVLKRDPRKLKWTKKYVKGGIKVKK</sequence>
<keyword evidence="7" id="KW-0687">Ribonucleoprotein</keyword>
<keyword evidence="4" id="KW-0862">Zinc</keyword>
<protein>
    <recommendedName>
        <fullName evidence="8">TRASH domain-containing protein</fullName>
    </recommendedName>
</protein>
<dbReference type="NCBIfam" id="NF034186">
    <property type="entry name" value="PRK14891.1-1"/>
    <property type="match status" value="1"/>
</dbReference>
<evidence type="ECO:0000256" key="3">
    <source>
        <dbReference type="ARBA" id="ARBA00022730"/>
    </source>
</evidence>